<comment type="caution">
    <text evidence="2">The sequence shown here is derived from an EMBL/GenBank/DDBJ whole genome shotgun (WGS) entry which is preliminary data.</text>
</comment>
<evidence type="ECO:0000313" key="2">
    <source>
        <dbReference type="EMBL" id="MBP1297072.1"/>
    </source>
</evidence>
<sequence>MKRILNARVDLATGALILMAFAFAGLMMGSLHP</sequence>
<feature type="transmembrane region" description="Helical" evidence="1">
    <location>
        <begin position="12"/>
        <end position="31"/>
    </location>
</feature>
<evidence type="ECO:0000313" key="3">
    <source>
        <dbReference type="Proteomes" id="UP000673383"/>
    </source>
</evidence>
<organism evidence="2 3">
    <name type="scientific">Bradyrhizobium elkanii</name>
    <dbReference type="NCBI Taxonomy" id="29448"/>
    <lineage>
        <taxon>Bacteria</taxon>
        <taxon>Pseudomonadati</taxon>
        <taxon>Pseudomonadota</taxon>
        <taxon>Alphaproteobacteria</taxon>
        <taxon>Hyphomicrobiales</taxon>
        <taxon>Nitrobacteraceae</taxon>
        <taxon>Bradyrhizobium</taxon>
    </lineage>
</organism>
<dbReference type="Proteomes" id="UP000673383">
    <property type="component" value="Unassembled WGS sequence"/>
</dbReference>
<proteinExistence type="predicted"/>
<accession>A0A8I1YCV1</accession>
<keyword evidence="1" id="KW-1133">Transmembrane helix</keyword>
<gene>
    <name evidence="2" type="ORF">JOH49_006825</name>
</gene>
<reference evidence="2" key="1">
    <citation type="submission" date="2021-02" db="EMBL/GenBank/DDBJ databases">
        <title>Genomic Encyclopedia of Type Strains, Phase IV (KMG-V): Genome sequencing to study the core and pangenomes of soil and plant-associated prokaryotes.</title>
        <authorList>
            <person name="Whitman W."/>
        </authorList>
    </citation>
    <scope>NUCLEOTIDE SEQUENCE</scope>
    <source>
        <strain evidence="2">USDA 406</strain>
    </source>
</reference>
<protein>
    <submittedName>
        <fullName evidence="2">Uncharacterized protein</fullName>
    </submittedName>
</protein>
<evidence type="ECO:0000256" key="1">
    <source>
        <dbReference type="SAM" id="Phobius"/>
    </source>
</evidence>
<dbReference type="EMBL" id="JAFICZ010000001">
    <property type="protein sequence ID" value="MBP1297072.1"/>
    <property type="molecule type" value="Genomic_DNA"/>
</dbReference>
<keyword evidence="1" id="KW-0472">Membrane</keyword>
<dbReference type="AlphaFoldDB" id="A0A8I1YCV1"/>
<keyword evidence="1" id="KW-0812">Transmembrane</keyword>
<name>A0A8I1YCV1_BRAEL</name>